<dbReference type="Pfam" id="PF00202">
    <property type="entry name" value="Aminotran_3"/>
    <property type="match status" value="2"/>
</dbReference>
<dbReference type="Pfam" id="PF13500">
    <property type="entry name" value="AAA_26"/>
    <property type="match status" value="1"/>
</dbReference>
<dbReference type="GO" id="GO:0004015">
    <property type="term" value="F:adenosylmethionine-8-amino-7-oxononanoate transaminase activity"/>
    <property type="evidence" value="ECO:0007669"/>
    <property type="project" value="TreeGrafter"/>
</dbReference>
<dbReference type="SUPFAM" id="SSF52540">
    <property type="entry name" value="P-loop containing nucleoside triphosphate hydrolases"/>
    <property type="match status" value="1"/>
</dbReference>
<organism evidence="5 6">
    <name type="scientific">Botryosphaeria dothidea</name>
    <dbReference type="NCBI Taxonomy" id="55169"/>
    <lineage>
        <taxon>Eukaryota</taxon>
        <taxon>Fungi</taxon>
        <taxon>Dikarya</taxon>
        <taxon>Ascomycota</taxon>
        <taxon>Pezizomycotina</taxon>
        <taxon>Dothideomycetes</taxon>
        <taxon>Dothideomycetes incertae sedis</taxon>
        <taxon>Botryosphaeriales</taxon>
        <taxon>Botryosphaeriaceae</taxon>
        <taxon>Botryosphaeria</taxon>
    </lineage>
</organism>
<keyword evidence="6" id="KW-1185">Reference proteome</keyword>
<reference evidence="5" key="1">
    <citation type="submission" date="2020-04" db="EMBL/GenBank/DDBJ databases">
        <title>Genome Assembly and Annotation of Botryosphaeria dothidea sdau 11-99, a Latent Pathogen of Apple Fruit Ring Rot in China.</title>
        <authorList>
            <person name="Yu C."/>
            <person name="Diao Y."/>
            <person name="Lu Q."/>
            <person name="Zhao J."/>
            <person name="Cui S."/>
            <person name="Peng C."/>
            <person name="He B."/>
            <person name="Liu H."/>
        </authorList>
    </citation>
    <scope>NUCLEOTIDE SEQUENCE [LARGE SCALE GENOMIC DNA]</scope>
    <source>
        <strain evidence="5">Sdau11-99</strain>
    </source>
</reference>
<dbReference type="PROSITE" id="PS00600">
    <property type="entry name" value="AA_TRANSFER_CLASS_3"/>
    <property type="match status" value="1"/>
</dbReference>
<keyword evidence="2 5" id="KW-0032">Aminotransferase</keyword>
<evidence type="ECO:0000313" key="5">
    <source>
        <dbReference type="EMBL" id="KAF4305537.1"/>
    </source>
</evidence>
<dbReference type="OrthoDB" id="425114at2759"/>
<dbReference type="EMBL" id="WWBZ02000040">
    <property type="protein sequence ID" value="KAF4305537.1"/>
    <property type="molecule type" value="Genomic_DNA"/>
</dbReference>
<protein>
    <submittedName>
        <fullName evidence="5">Bifunctional dethiobiotin synthetase adenosylmethionine-8-amino-7-oxononanoate aminotransferase protein</fullName>
    </submittedName>
</protein>
<dbReference type="GO" id="GO:0004141">
    <property type="term" value="F:dethiobiotin synthase activity"/>
    <property type="evidence" value="ECO:0007669"/>
    <property type="project" value="TreeGrafter"/>
</dbReference>
<evidence type="ECO:0000313" key="6">
    <source>
        <dbReference type="Proteomes" id="UP000572817"/>
    </source>
</evidence>
<dbReference type="CDD" id="cd03109">
    <property type="entry name" value="DTBS"/>
    <property type="match status" value="1"/>
</dbReference>
<dbReference type="GO" id="GO:0005739">
    <property type="term" value="C:mitochondrion"/>
    <property type="evidence" value="ECO:0007669"/>
    <property type="project" value="UniProtKB-SubCell"/>
</dbReference>
<keyword evidence="4" id="KW-0175">Coiled coil</keyword>
<dbReference type="GO" id="GO:0030170">
    <property type="term" value="F:pyridoxal phosphate binding"/>
    <property type="evidence" value="ECO:0007669"/>
    <property type="project" value="InterPro"/>
</dbReference>
<dbReference type="Gene3D" id="3.40.640.10">
    <property type="entry name" value="Type I PLP-dependent aspartate aminotransferase-like (Major domain)"/>
    <property type="match status" value="1"/>
</dbReference>
<evidence type="ECO:0000256" key="4">
    <source>
        <dbReference type="SAM" id="Coils"/>
    </source>
</evidence>
<dbReference type="GO" id="GO:0009102">
    <property type="term" value="P:biotin biosynthetic process"/>
    <property type="evidence" value="ECO:0007669"/>
    <property type="project" value="TreeGrafter"/>
</dbReference>
<accession>A0A8H4IQP4</accession>
<dbReference type="InterPro" id="IPR015421">
    <property type="entry name" value="PyrdxlP-dep_Trfase_major"/>
</dbReference>
<name>A0A8H4IQP4_9PEZI</name>
<dbReference type="InterPro" id="IPR049704">
    <property type="entry name" value="Aminotrans_3_PPA_site"/>
</dbReference>
<dbReference type="InterPro" id="IPR015424">
    <property type="entry name" value="PyrdxlP-dep_Trfase"/>
</dbReference>
<dbReference type="Proteomes" id="UP000572817">
    <property type="component" value="Unassembled WGS sequence"/>
</dbReference>
<keyword evidence="3" id="KW-0808">Transferase</keyword>
<dbReference type="PANTHER" id="PTHR42684:SF3">
    <property type="entry name" value="ADENOSYLMETHIONINE-8-AMINO-7-OXONONANOATE AMINOTRANSFERASE"/>
    <property type="match status" value="1"/>
</dbReference>
<dbReference type="InterPro" id="IPR005814">
    <property type="entry name" value="Aminotrans_3"/>
</dbReference>
<proteinExistence type="predicted"/>
<feature type="coiled-coil region" evidence="4">
    <location>
        <begin position="252"/>
        <end position="279"/>
    </location>
</feature>
<dbReference type="AlphaFoldDB" id="A0A8H4IQP4"/>
<evidence type="ECO:0000256" key="1">
    <source>
        <dbReference type="ARBA" id="ARBA00004173"/>
    </source>
</evidence>
<evidence type="ECO:0000256" key="2">
    <source>
        <dbReference type="ARBA" id="ARBA00022576"/>
    </source>
</evidence>
<dbReference type="InterPro" id="IPR027417">
    <property type="entry name" value="P-loop_NTPase"/>
</dbReference>
<comment type="caution">
    <text evidence="5">The sequence shown here is derived from an EMBL/GenBank/DDBJ whole genome shotgun (WGS) entry which is preliminary data.</text>
</comment>
<gene>
    <name evidence="5" type="ORF">GTA08_BOTSDO06433</name>
</gene>
<dbReference type="Gene3D" id="3.40.50.300">
    <property type="entry name" value="P-loop containing nucleotide triphosphate hydrolases"/>
    <property type="match status" value="1"/>
</dbReference>
<dbReference type="PANTHER" id="PTHR42684">
    <property type="entry name" value="ADENOSYLMETHIONINE-8-AMINO-7-OXONONANOATE AMINOTRANSFERASE"/>
    <property type="match status" value="1"/>
</dbReference>
<comment type="subcellular location">
    <subcellularLocation>
        <location evidence="1">Mitochondrion</location>
    </subcellularLocation>
</comment>
<dbReference type="SUPFAM" id="SSF53383">
    <property type="entry name" value="PLP-dependent transferases"/>
    <property type="match status" value="1"/>
</dbReference>
<evidence type="ECO:0000256" key="3">
    <source>
        <dbReference type="ARBA" id="ARBA00022679"/>
    </source>
</evidence>
<sequence length="832" mass="91056">MAAYGGLLWRSRRVHQIWGANTDVGKTVVSTSLCLAARAWWKFEHTAYLKPVSTGPLEEADHAHVLRYLRRRKSIGSQDRQLFYSAKTLVQYEEPVSPDIAAALSPQGVVSDANLLAKLHAAAMSFSATPGWFFCETAGGVHSPAPSGTSQADLYRPLRMPSILVADSRLGGISATISAFESLRIRGYDVEAVLMFKDDKYQNHNYLSNYFNTFGIPLKAINKPPEPHTNPEKEQNIMLSYYRGMSKCHPIHETLQHLAKRHEQRLEGLESMSKEAHETIWYPFTQQKLLPPERITAIDSAYGDYFQTFSADVNETEKDMKGVKIPDPGKGDSALPWKERAAARAQRTVPTKPTILRASFDGSASWWTQGLGHANPQLTLAAAYAAGRYGHVMFAEAIHQPALQLAKMLLQGSQNPRLSRVFYSDDGSTAVEVAIKMALRAARVRYGWGPRDELGVLGLKGSYHGDTMGAMDASEPCIYNEKVEWYQGKGFWFDFPTVIMKNGTWTLEMPASLRSALGEPQTFASLHDVFDVHARDASETGRAYEAYITRTLEDLQKQGKKFGALLIEPVVLGAGGMLLADPLFQRTLVNVVRASPHLFATSSSPPSPEEDLDWSGLPVAFDEVFTGLYRLGRFSAASFLGVQPDIVVNAKLLTGGLLPLATTSASEKIFDAFGSEDKSDALLHGHSYTAHAVGCQVAVESLKAMGEMEKGDAWTDVKEMGAEEGGVGKGDGVWSTWSEGFVRELSSKSRIDGVWALGSVLAVRVKDDAGGGYASNASRALQAELLQGDDPAQSNVHARVLGNILYLMASQTSTAQTLSELEERVLEAKALQ</sequence>